<accession>A0A3N4J4I5</accession>
<comment type="catalytic activity">
    <reaction evidence="10">
        <text>L-serine = pyruvate + NH4(+)</text>
        <dbReference type="Rhea" id="RHEA:19169"/>
        <dbReference type="ChEBI" id="CHEBI:15361"/>
        <dbReference type="ChEBI" id="CHEBI:28938"/>
        <dbReference type="ChEBI" id="CHEBI:33384"/>
        <dbReference type="EC" id="4.3.1.17"/>
    </reaction>
</comment>
<evidence type="ECO:0000256" key="11">
    <source>
        <dbReference type="SAM" id="MobiDB-lite"/>
    </source>
</evidence>
<dbReference type="InterPro" id="IPR001926">
    <property type="entry name" value="TrpB-like_PALP"/>
</dbReference>
<keyword evidence="8" id="KW-0663">Pyridoxal phosphate</keyword>
<name>A0A3N4J4I5_9PEZI</name>
<evidence type="ECO:0000313" key="14">
    <source>
        <dbReference type="Proteomes" id="UP000276215"/>
    </source>
</evidence>
<dbReference type="GO" id="GO:0009097">
    <property type="term" value="P:isoleucine biosynthetic process"/>
    <property type="evidence" value="ECO:0007669"/>
    <property type="project" value="TreeGrafter"/>
</dbReference>
<evidence type="ECO:0000256" key="8">
    <source>
        <dbReference type="ARBA" id="ARBA00022898"/>
    </source>
</evidence>
<comment type="pathway">
    <text evidence="3">Carbohydrate biosynthesis; gluconeogenesis.</text>
</comment>
<evidence type="ECO:0000256" key="9">
    <source>
        <dbReference type="ARBA" id="ARBA00023239"/>
    </source>
</evidence>
<evidence type="ECO:0000256" key="2">
    <source>
        <dbReference type="ARBA" id="ARBA00004496"/>
    </source>
</evidence>
<dbReference type="FunFam" id="3.40.50.1100:FF:000040">
    <property type="entry name" value="L-serine dehydratase, putative"/>
    <property type="match status" value="1"/>
</dbReference>
<dbReference type="SUPFAM" id="SSF53686">
    <property type="entry name" value="Tryptophan synthase beta subunit-like PLP-dependent enzymes"/>
    <property type="match status" value="1"/>
</dbReference>
<keyword evidence="9" id="KW-0456">Lyase</keyword>
<dbReference type="OrthoDB" id="7773036at2759"/>
<protein>
    <recommendedName>
        <fullName evidence="5">L-serine ammonia-lyase</fullName>
        <ecNumber evidence="5">4.3.1.17</ecNumber>
    </recommendedName>
</protein>
<dbReference type="GO" id="GO:0004794">
    <property type="term" value="F:threonine deaminase activity"/>
    <property type="evidence" value="ECO:0007669"/>
    <property type="project" value="TreeGrafter"/>
</dbReference>
<dbReference type="EMBL" id="ML120479">
    <property type="protein sequence ID" value="RPA92147.1"/>
    <property type="molecule type" value="Genomic_DNA"/>
</dbReference>
<dbReference type="GO" id="GO:0006094">
    <property type="term" value="P:gluconeogenesis"/>
    <property type="evidence" value="ECO:0007669"/>
    <property type="project" value="UniProtKB-KW"/>
</dbReference>
<proteinExistence type="inferred from homology"/>
<dbReference type="AlphaFoldDB" id="A0A3N4J4I5"/>
<evidence type="ECO:0000256" key="1">
    <source>
        <dbReference type="ARBA" id="ARBA00001933"/>
    </source>
</evidence>
<reference evidence="13 14" key="1">
    <citation type="journal article" date="2018" name="Nat. Ecol. Evol.">
        <title>Pezizomycetes genomes reveal the molecular basis of ectomycorrhizal truffle lifestyle.</title>
        <authorList>
            <person name="Murat C."/>
            <person name="Payen T."/>
            <person name="Noel B."/>
            <person name="Kuo A."/>
            <person name="Morin E."/>
            <person name="Chen J."/>
            <person name="Kohler A."/>
            <person name="Krizsan K."/>
            <person name="Balestrini R."/>
            <person name="Da Silva C."/>
            <person name="Montanini B."/>
            <person name="Hainaut M."/>
            <person name="Levati E."/>
            <person name="Barry K.W."/>
            <person name="Belfiori B."/>
            <person name="Cichocki N."/>
            <person name="Clum A."/>
            <person name="Dockter R.B."/>
            <person name="Fauchery L."/>
            <person name="Guy J."/>
            <person name="Iotti M."/>
            <person name="Le Tacon F."/>
            <person name="Lindquist E.A."/>
            <person name="Lipzen A."/>
            <person name="Malagnac F."/>
            <person name="Mello A."/>
            <person name="Molinier V."/>
            <person name="Miyauchi S."/>
            <person name="Poulain J."/>
            <person name="Riccioni C."/>
            <person name="Rubini A."/>
            <person name="Sitrit Y."/>
            <person name="Splivallo R."/>
            <person name="Traeger S."/>
            <person name="Wang M."/>
            <person name="Zifcakova L."/>
            <person name="Wipf D."/>
            <person name="Zambonelli A."/>
            <person name="Paolocci F."/>
            <person name="Nowrousian M."/>
            <person name="Ottonello S."/>
            <person name="Baldrian P."/>
            <person name="Spatafora J.W."/>
            <person name="Henrissat B."/>
            <person name="Nagy L.G."/>
            <person name="Aury J.M."/>
            <person name="Wincker P."/>
            <person name="Grigoriev I.V."/>
            <person name="Bonfante P."/>
            <person name="Martin F.M."/>
        </authorList>
    </citation>
    <scope>NUCLEOTIDE SEQUENCE [LARGE SCALE GENOMIC DNA]</scope>
    <source>
        <strain evidence="13 14">120613-1</strain>
    </source>
</reference>
<feature type="domain" description="Tryptophan synthase beta chain-like PALP" evidence="12">
    <location>
        <begin position="24"/>
        <end position="323"/>
    </location>
</feature>
<evidence type="ECO:0000313" key="13">
    <source>
        <dbReference type="EMBL" id="RPA92147.1"/>
    </source>
</evidence>
<evidence type="ECO:0000256" key="3">
    <source>
        <dbReference type="ARBA" id="ARBA00004742"/>
    </source>
</evidence>
<comment type="cofactor">
    <cofactor evidence="1">
        <name>pyridoxal 5'-phosphate</name>
        <dbReference type="ChEBI" id="CHEBI:597326"/>
    </cofactor>
</comment>
<dbReference type="InterPro" id="IPR036052">
    <property type="entry name" value="TrpB-like_PALP_sf"/>
</dbReference>
<feature type="region of interest" description="Disordered" evidence="11">
    <location>
        <begin position="1"/>
        <end position="20"/>
    </location>
</feature>
<evidence type="ECO:0000259" key="12">
    <source>
        <dbReference type="Pfam" id="PF00291"/>
    </source>
</evidence>
<dbReference type="PANTHER" id="PTHR48078:SF2">
    <property type="entry name" value="CATABOLIC L-SERINE_THREONINE DEHYDRATASE"/>
    <property type="match status" value="1"/>
</dbReference>
<dbReference type="Proteomes" id="UP000276215">
    <property type="component" value="Unassembled WGS sequence"/>
</dbReference>
<gene>
    <name evidence="13" type="ORF">L873DRAFT_212049</name>
</gene>
<dbReference type="GO" id="GO:0003941">
    <property type="term" value="F:L-serine ammonia-lyase activity"/>
    <property type="evidence" value="ECO:0007669"/>
    <property type="project" value="UniProtKB-EC"/>
</dbReference>
<comment type="subcellular location">
    <subcellularLocation>
        <location evidence="2">Cytoplasm</location>
    </subcellularLocation>
</comment>
<dbReference type="GO" id="GO:0005737">
    <property type="term" value="C:cytoplasm"/>
    <property type="evidence" value="ECO:0007669"/>
    <property type="project" value="UniProtKB-SubCell"/>
</dbReference>
<dbReference type="Pfam" id="PF00291">
    <property type="entry name" value="PALP"/>
    <property type="match status" value="1"/>
</dbReference>
<dbReference type="PANTHER" id="PTHR48078">
    <property type="entry name" value="THREONINE DEHYDRATASE, MITOCHONDRIAL-RELATED"/>
    <property type="match status" value="1"/>
</dbReference>
<keyword evidence="7" id="KW-0963">Cytoplasm</keyword>
<keyword evidence="14" id="KW-1185">Reference proteome</keyword>
<dbReference type="GO" id="GO:0006565">
    <property type="term" value="P:L-serine catabolic process"/>
    <property type="evidence" value="ECO:0007669"/>
    <property type="project" value="TreeGrafter"/>
</dbReference>
<comment type="similarity">
    <text evidence="4">Belongs to the serine/threonine dehydratase family.</text>
</comment>
<evidence type="ECO:0000256" key="4">
    <source>
        <dbReference type="ARBA" id="ARBA00010869"/>
    </source>
</evidence>
<dbReference type="Gene3D" id="3.40.50.1100">
    <property type="match status" value="2"/>
</dbReference>
<dbReference type="STRING" id="1336337.A0A3N4J4I5"/>
<dbReference type="GO" id="GO:0006567">
    <property type="term" value="P:L-threonine catabolic process"/>
    <property type="evidence" value="ECO:0007669"/>
    <property type="project" value="TreeGrafter"/>
</dbReference>
<evidence type="ECO:0000256" key="6">
    <source>
        <dbReference type="ARBA" id="ARBA00022432"/>
    </source>
</evidence>
<organism evidence="13 14">
    <name type="scientific">Choiromyces venosus 120613-1</name>
    <dbReference type="NCBI Taxonomy" id="1336337"/>
    <lineage>
        <taxon>Eukaryota</taxon>
        <taxon>Fungi</taxon>
        <taxon>Dikarya</taxon>
        <taxon>Ascomycota</taxon>
        <taxon>Pezizomycotina</taxon>
        <taxon>Pezizomycetes</taxon>
        <taxon>Pezizales</taxon>
        <taxon>Tuberaceae</taxon>
        <taxon>Choiromyces</taxon>
    </lineage>
</organism>
<evidence type="ECO:0000256" key="7">
    <source>
        <dbReference type="ARBA" id="ARBA00022490"/>
    </source>
</evidence>
<evidence type="ECO:0000256" key="5">
    <source>
        <dbReference type="ARBA" id="ARBA00012093"/>
    </source>
</evidence>
<sequence length="348" mass="36168">MVTTEANPVQPSSASSSSQKLPWIRTPLIESNALSKVAGCRVHMKMDMFQPAGSFKSRGIGNYCLKAVLSRPNRPIHFYSSSGGNAGLAAVTASKSLGQHATVIVPTTTTPLMKSKIQAAGGTVITHGASWSDADAHTRALVAADPIGVYCPPFDAEDIWEGNKTLVDELLDEAVLEGGQALDAIILSVGGGGLFCGVQIGLLERGLAHIPLIAVEPEGAAGLAACLKAGKLVELDGVSSIATSLGTRRVARRAFELARHGNVRSVVLSDAQAAMGTVRLMDDERVAVEPACGISAAVVYDNVLRKVCPELGTGSNVVVVVCGGLCNPPLCSSHCTQAELTIVRAHRE</sequence>
<dbReference type="InterPro" id="IPR050147">
    <property type="entry name" value="Ser/Thr_Dehydratase"/>
</dbReference>
<keyword evidence="6" id="KW-0312">Gluconeogenesis</keyword>
<dbReference type="EC" id="4.3.1.17" evidence="5"/>
<feature type="compositionally biased region" description="Polar residues" evidence="11">
    <location>
        <begin position="1"/>
        <end position="11"/>
    </location>
</feature>
<evidence type="ECO:0000256" key="10">
    <source>
        <dbReference type="ARBA" id="ARBA00049406"/>
    </source>
</evidence>